<dbReference type="AlphaFoldDB" id="A0A9W6LKL8"/>
<organism evidence="5 6">
    <name type="scientific">Thermodesulfovibrio yellowstonii</name>
    <dbReference type="NCBI Taxonomy" id="28262"/>
    <lineage>
        <taxon>Bacteria</taxon>
        <taxon>Pseudomonadati</taxon>
        <taxon>Nitrospirota</taxon>
        <taxon>Thermodesulfovibrionia</taxon>
        <taxon>Thermodesulfovibrionales</taxon>
        <taxon>Thermodesulfovibrionaceae</taxon>
        <taxon>Thermodesulfovibrio</taxon>
    </lineage>
</organism>
<comment type="caution">
    <text evidence="5">The sequence shown here is derived from an EMBL/GenBank/DDBJ whole genome shotgun (WGS) entry which is preliminary data.</text>
</comment>
<dbReference type="SFLD" id="SFLDS00029">
    <property type="entry name" value="Radical_SAM"/>
    <property type="match status" value="1"/>
</dbReference>
<dbReference type="GO" id="GO:0051536">
    <property type="term" value="F:iron-sulfur cluster binding"/>
    <property type="evidence" value="ECO:0007669"/>
    <property type="project" value="UniProtKB-KW"/>
</dbReference>
<dbReference type="InterPro" id="IPR058240">
    <property type="entry name" value="rSAM_sf"/>
</dbReference>
<dbReference type="SMART" id="SM00729">
    <property type="entry name" value="Elp3"/>
    <property type="match status" value="1"/>
</dbReference>
<dbReference type="SUPFAM" id="SSF102114">
    <property type="entry name" value="Radical SAM enzymes"/>
    <property type="match status" value="1"/>
</dbReference>
<evidence type="ECO:0000256" key="3">
    <source>
        <dbReference type="ARBA" id="ARBA00023014"/>
    </source>
</evidence>
<keyword evidence="3" id="KW-0411">Iron-sulfur</keyword>
<keyword evidence="2" id="KW-0408">Iron</keyword>
<keyword evidence="6" id="KW-1185">Reference proteome</keyword>
<dbReference type="SFLD" id="SFLDG01084">
    <property type="entry name" value="Uncharacterised_Radical_SAM_Su"/>
    <property type="match status" value="1"/>
</dbReference>
<dbReference type="PROSITE" id="PS51918">
    <property type="entry name" value="RADICAL_SAM"/>
    <property type="match status" value="1"/>
</dbReference>
<dbReference type="EMBL" id="BSDX01000001">
    <property type="protein sequence ID" value="GLI54376.1"/>
    <property type="molecule type" value="Genomic_DNA"/>
</dbReference>
<dbReference type="CDD" id="cd01335">
    <property type="entry name" value="Radical_SAM"/>
    <property type="match status" value="1"/>
</dbReference>
<dbReference type="InterPro" id="IPR006638">
    <property type="entry name" value="Elp3/MiaA/NifB-like_rSAM"/>
</dbReference>
<feature type="domain" description="Radical SAM core" evidence="4">
    <location>
        <begin position="14"/>
        <end position="227"/>
    </location>
</feature>
<gene>
    <name evidence="5" type="ORF">TISLANDTSLP1_20690</name>
</gene>
<dbReference type="Proteomes" id="UP001144297">
    <property type="component" value="Unassembled WGS sequence"/>
</dbReference>
<name>A0A9W6LKL8_9BACT</name>
<evidence type="ECO:0000256" key="1">
    <source>
        <dbReference type="ARBA" id="ARBA00022723"/>
    </source>
</evidence>
<dbReference type="InterPro" id="IPR040086">
    <property type="entry name" value="MJ0683-like"/>
</dbReference>
<dbReference type="Pfam" id="PF04055">
    <property type="entry name" value="Radical_SAM"/>
    <property type="match status" value="1"/>
</dbReference>
<sequence>MYIRQFDPWKSELCTCPPKYSLNPYTGCVHGCLYCYASSYIKNFFHLREKPKLIESLKREIKKIPKNSLISLCNTSDPYPPVEFNKKITRKCLEIFKDNDMKVLIITKSDIVLRDIDLLKEMPSCVTITITTFKHYKKLEPYAPAPIQRFKALEELGKKGIPIGIRLDPIIPMLNEEEIEAILKAAKDSGVKHVIASTFKPRWDSWQRISQAFPDIAGKIQKLYFKDGAKISNSWYLAKPLRKDLILKVKQTCAALSLTFSSCREGFPELNNSPSCDGSHLIPDKSFSQEQAAILF</sequence>
<proteinExistence type="predicted"/>
<evidence type="ECO:0000313" key="5">
    <source>
        <dbReference type="EMBL" id="GLI54376.1"/>
    </source>
</evidence>
<accession>A0A9W6LKL8</accession>
<evidence type="ECO:0000313" key="6">
    <source>
        <dbReference type="Proteomes" id="UP001144297"/>
    </source>
</evidence>
<dbReference type="PANTHER" id="PTHR43432">
    <property type="entry name" value="SLR0285 PROTEIN"/>
    <property type="match status" value="1"/>
</dbReference>
<protein>
    <submittedName>
        <fullName evidence="5">Radical SAM protein</fullName>
    </submittedName>
</protein>
<evidence type="ECO:0000259" key="4">
    <source>
        <dbReference type="PROSITE" id="PS51918"/>
    </source>
</evidence>
<dbReference type="InterPro" id="IPR007197">
    <property type="entry name" value="rSAM"/>
</dbReference>
<dbReference type="GO" id="GO:0003824">
    <property type="term" value="F:catalytic activity"/>
    <property type="evidence" value="ECO:0007669"/>
    <property type="project" value="InterPro"/>
</dbReference>
<dbReference type="PANTHER" id="PTHR43432:SF3">
    <property type="entry name" value="SLR0285 PROTEIN"/>
    <property type="match status" value="1"/>
</dbReference>
<dbReference type="GO" id="GO:0046872">
    <property type="term" value="F:metal ion binding"/>
    <property type="evidence" value="ECO:0007669"/>
    <property type="project" value="UniProtKB-KW"/>
</dbReference>
<reference evidence="5" key="1">
    <citation type="submission" date="2022-12" db="EMBL/GenBank/DDBJ databases">
        <title>Reference genome sequencing for broad-spectrum identification of bacterial and archaeal isolates by mass spectrometry.</title>
        <authorList>
            <person name="Sekiguchi Y."/>
            <person name="Tourlousse D.M."/>
        </authorList>
    </citation>
    <scope>NUCLEOTIDE SEQUENCE</scope>
    <source>
        <strain evidence="5">TSL-P1</strain>
    </source>
</reference>
<keyword evidence="1" id="KW-0479">Metal-binding</keyword>
<evidence type="ECO:0000256" key="2">
    <source>
        <dbReference type="ARBA" id="ARBA00023004"/>
    </source>
</evidence>
<dbReference type="Gene3D" id="3.80.30.30">
    <property type="match status" value="1"/>
</dbReference>